<dbReference type="Pfam" id="PF07690">
    <property type="entry name" value="MFS_1"/>
    <property type="match status" value="1"/>
</dbReference>
<keyword evidence="10" id="KW-1185">Reference proteome</keyword>
<evidence type="ECO:0000313" key="10">
    <source>
        <dbReference type="Proteomes" id="UP001597168"/>
    </source>
</evidence>
<feature type="compositionally biased region" description="Low complexity" evidence="6">
    <location>
        <begin position="408"/>
        <end position="420"/>
    </location>
</feature>
<accession>A0ABW3R5T2</accession>
<dbReference type="InterPro" id="IPR036259">
    <property type="entry name" value="MFS_trans_sf"/>
</dbReference>
<comment type="caution">
    <text evidence="9">The sequence shown here is derived from an EMBL/GenBank/DDBJ whole genome shotgun (WGS) entry which is preliminary data.</text>
</comment>
<keyword evidence="5 7" id="KW-0472">Membrane</keyword>
<feature type="transmembrane region" description="Helical" evidence="7">
    <location>
        <begin position="343"/>
        <end position="366"/>
    </location>
</feature>
<evidence type="ECO:0000259" key="8">
    <source>
        <dbReference type="PROSITE" id="PS50850"/>
    </source>
</evidence>
<evidence type="ECO:0000256" key="5">
    <source>
        <dbReference type="ARBA" id="ARBA00023136"/>
    </source>
</evidence>
<feature type="transmembrane region" description="Helical" evidence="7">
    <location>
        <begin position="372"/>
        <end position="391"/>
    </location>
</feature>
<evidence type="ECO:0000313" key="9">
    <source>
        <dbReference type="EMBL" id="MFD1152300.1"/>
    </source>
</evidence>
<evidence type="ECO:0000256" key="1">
    <source>
        <dbReference type="ARBA" id="ARBA00004651"/>
    </source>
</evidence>
<name>A0ABW3R5T2_9PSEU</name>
<feature type="transmembrane region" description="Helical" evidence="7">
    <location>
        <begin position="284"/>
        <end position="302"/>
    </location>
</feature>
<dbReference type="InterPro" id="IPR011701">
    <property type="entry name" value="MFS"/>
</dbReference>
<evidence type="ECO:0000256" key="7">
    <source>
        <dbReference type="SAM" id="Phobius"/>
    </source>
</evidence>
<keyword evidence="2" id="KW-0813">Transport</keyword>
<feature type="transmembrane region" description="Helical" evidence="7">
    <location>
        <begin position="253"/>
        <end position="272"/>
    </location>
</feature>
<evidence type="ECO:0000256" key="3">
    <source>
        <dbReference type="ARBA" id="ARBA00022692"/>
    </source>
</evidence>
<organism evidence="9 10">
    <name type="scientific">Saccharothrix hoggarensis</name>
    <dbReference type="NCBI Taxonomy" id="913853"/>
    <lineage>
        <taxon>Bacteria</taxon>
        <taxon>Bacillati</taxon>
        <taxon>Actinomycetota</taxon>
        <taxon>Actinomycetes</taxon>
        <taxon>Pseudonocardiales</taxon>
        <taxon>Pseudonocardiaceae</taxon>
        <taxon>Saccharothrix</taxon>
    </lineage>
</organism>
<dbReference type="PANTHER" id="PTHR43385">
    <property type="entry name" value="RIBOFLAVIN TRANSPORTER RIBJ"/>
    <property type="match status" value="1"/>
</dbReference>
<dbReference type="SUPFAM" id="SSF103473">
    <property type="entry name" value="MFS general substrate transporter"/>
    <property type="match status" value="1"/>
</dbReference>
<dbReference type="PROSITE" id="PS50850">
    <property type="entry name" value="MFS"/>
    <property type="match status" value="1"/>
</dbReference>
<reference evidence="10" key="1">
    <citation type="journal article" date="2019" name="Int. J. Syst. Evol. Microbiol.">
        <title>The Global Catalogue of Microorganisms (GCM) 10K type strain sequencing project: providing services to taxonomists for standard genome sequencing and annotation.</title>
        <authorList>
            <consortium name="The Broad Institute Genomics Platform"/>
            <consortium name="The Broad Institute Genome Sequencing Center for Infectious Disease"/>
            <person name="Wu L."/>
            <person name="Ma J."/>
        </authorList>
    </citation>
    <scope>NUCLEOTIDE SEQUENCE [LARGE SCALE GENOMIC DNA]</scope>
    <source>
        <strain evidence="10">CCUG 60214</strain>
    </source>
</reference>
<feature type="domain" description="Major facilitator superfamily (MFS) profile" evidence="8">
    <location>
        <begin position="16"/>
        <end position="398"/>
    </location>
</feature>
<proteinExistence type="predicted"/>
<gene>
    <name evidence="9" type="ORF">ACFQ3T_34635</name>
</gene>
<feature type="transmembrane region" description="Helical" evidence="7">
    <location>
        <begin position="308"/>
        <end position="331"/>
    </location>
</feature>
<sequence length="420" mass="42455">MLGAEATRPGVIGGRRVLLVLCLTQITGWGVLVYGFPVLTPSVVAGTGWSTPVVVGAFSVSQLLAAVGGVPVGRLLDRHGPRLVMTVGSLLAVASLAVVASARALPWFYAGWVLAGVAMAGVLYQPAFAALTRWHDGERRVAALTAVTLAGGLASTVFAPLTDVLESHLGWRATYLVLAGVLAVLTVPAHLFGLRLPWPEAPVTAETRRPTAIARSRPFALLVVALSLAALGVYGVIVPLVPLFAERGLSTTAAAWALGLGGAGQVVGRLAYGRLAARTDVRTRTAFVLLGAAGTTLLLGLVPGPAALLIAVAVLAGAFRGIFTLVHATAVTDRWGTAHYGRLSALVHAPFAVTAAIAPWAASALAGALGGYPAVFTVLAALGGLAAVVSLKSVPPKPGPLGSGPIGSGPSESGRPGRAT</sequence>
<feature type="transmembrane region" description="Helical" evidence="7">
    <location>
        <begin position="17"/>
        <end position="37"/>
    </location>
</feature>
<feature type="transmembrane region" description="Helical" evidence="7">
    <location>
        <begin position="83"/>
        <end position="102"/>
    </location>
</feature>
<feature type="transmembrane region" description="Helical" evidence="7">
    <location>
        <begin position="49"/>
        <end position="71"/>
    </location>
</feature>
<dbReference type="PANTHER" id="PTHR43385:SF1">
    <property type="entry name" value="RIBOFLAVIN TRANSPORTER RIBJ"/>
    <property type="match status" value="1"/>
</dbReference>
<dbReference type="CDD" id="cd17355">
    <property type="entry name" value="MFS_YcxA_like"/>
    <property type="match status" value="1"/>
</dbReference>
<evidence type="ECO:0000256" key="4">
    <source>
        <dbReference type="ARBA" id="ARBA00022989"/>
    </source>
</evidence>
<feature type="transmembrane region" description="Helical" evidence="7">
    <location>
        <begin position="141"/>
        <end position="161"/>
    </location>
</feature>
<keyword evidence="4 7" id="KW-1133">Transmembrane helix</keyword>
<feature type="region of interest" description="Disordered" evidence="6">
    <location>
        <begin position="396"/>
        <end position="420"/>
    </location>
</feature>
<dbReference type="RefSeq" id="WP_380730039.1">
    <property type="nucleotide sequence ID" value="NZ_JBHTLK010000360.1"/>
</dbReference>
<dbReference type="InterPro" id="IPR020846">
    <property type="entry name" value="MFS_dom"/>
</dbReference>
<feature type="transmembrane region" description="Helical" evidence="7">
    <location>
        <begin position="219"/>
        <end position="241"/>
    </location>
</feature>
<evidence type="ECO:0000256" key="6">
    <source>
        <dbReference type="SAM" id="MobiDB-lite"/>
    </source>
</evidence>
<feature type="transmembrane region" description="Helical" evidence="7">
    <location>
        <begin position="173"/>
        <end position="198"/>
    </location>
</feature>
<dbReference type="EMBL" id="JBHTLK010000360">
    <property type="protein sequence ID" value="MFD1152300.1"/>
    <property type="molecule type" value="Genomic_DNA"/>
</dbReference>
<comment type="subcellular location">
    <subcellularLocation>
        <location evidence="1">Cell membrane</location>
        <topology evidence="1">Multi-pass membrane protein</topology>
    </subcellularLocation>
</comment>
<keyword evidence="3 7" id="KW-0812">Transmembrane</keyword>
<evidence type="ECO:0000256" key="2">
    <source>
        <dbReference type="ARBA" id="ARBA00022448"/>
    </source>
</evidence>
<protein>
    <submittedName>
        <fullName evidence="9">MFS transporter</fullName>
    </submittedName>
</protein>
<dbReference type="InterPro" id="IPR052983">
    <property type="entry name" value="MFS_Riboflavin_Transporter"/>
</dbReference>
<dbReference type="Gene3D" id="1.20.1250.20">
    <property type="entry name" value="MFS general substrate transporter like domains"/>
    <property type="match status" value="2"/>
</dbReference>
<dbReference type="Proteomes" id="UP001597168">
    <property type="component" value="Unassembled WGS sequence"/>
</dbReference>
<feature type="transmembrane region" description="Helical" evidence="7">
    <location>
        <begin position="108"/>
        <end position="129"/>
    </location>
</feature>